<proteinExistence type="inferred from homology"/>
<dbReference type="NCBIfam" id="TIGR00974">
    <property type="entry name" value="3a0107s02c"/>
    <property type="match status" value="1"/>
</dbReference>
<dbReference type="STRING" id="688.A6E04_15005"/>
<dbReference type="RefSeq" id="WP_017021248.1">
    <property type="nucleotide sequence ID" value="NZ_CAWMPN010000012.1"/>
</dbReference>
<gene>
    <name evidence="11" type="ORF">A6E04_15005</name>
</gene>
<feature type="domain" description="ABC transmembrane type-1" evidence="10">
    <location>
        <begin position="261"/>
        <end position="493"/>
    </location>
</feature>
<dbReference type="Gene3D" id="1.10.3720.10">
    <property type="entry name" value="MetI-like"/>
    <property type="match status" value="1"/>
</dbReference>
<evidence type="ECO:0000256" key="8">
    <source>
        <dbReference type="ARBA" id="ARBA00023136"/>
    </source>
</evidence>
<reference evidence="11 12" key="1">
    <citation type="submission" date="2016-06" db="EMBL/GenBank/DDBJ databases">
        <authorList>
            <person name="Kjaerup R.B."/>
            <person name="Dalgaard T.S."/>
            <person name="Juul-Madsen H.R."/>
        </authorList>
    </citation>
    <scope>NUCLEOTIDE SEQUENCE [LARGE SCALE GENOMIC DNA]</scope>
    <source>
        <strain evidence="11 12">1S159</strain>
    </source>
</reference>
<sequence length="509" mass="56450">MKIKHWIKSGSPWIWLTAGSVSISMITVLGILLLIGWKGLSYFWPTSLQEWKTVEGNVVIGQLYDVQKIHSNNTEKKERLVIKVGNRDVNGFDFISLDRDQIASVSKPKDLVVVDRVQHGKFFGTIIKASSGLELTRQQVESWVKSEKAKIDLLEQEQHKLYKLLDDLPALNLSNNEFTQKEKTLTEELTSISNQLTQSYLVLKDSQNKSYLLSSDNVVNIWYPNAMTLSEQLSHWVNTLYDFLSEPPREANSEGGVFPAIFGTILLVLLMSIIVMPLGVIAAIYLHEYAKPNILTRLVRIAVINLAGVPSIVYGVFGLGFFVYVVGGTIDQLFYSNQLPTPTFGTPGLLWSALTLAILTLPVVIVATEEGLSRIPNSVRHGSLALGATQFETLWKIVLPMASPAIMTGLILAVARAAGEVAPLMLVGVVKLAPSLPIDSVAPYLHLDRKFMHLGYHIYDVGFQSPNVEAARPIVYATAFLLVTVIIGLNLTAIAIRNNLREKYRTLEL</sequence>
<dbReference type="GO" id="GO:0005315">
    <property type="term" value="F:phosphate transmembrane transporter activity"/>
    <property type="evidence" value="ECO:0007669"/>
    <property type="project" value="InterPro"/>
</dbReference>
<protein>
    <recommendedName>
        <fullName evidence="3 9">Phosphate transport system permease protein PstA</fullName>
    </recommendedName>
</protein>
<evidence type="ECO:0000259" key="10">
    <source>
        <dbReference type="PROSITE" id="PS50928"/>
    </source>
</evidence>
<feature type="transmembrane region" description="Helical" evidence="9">
    <location>
        <begin position="298"/>
        <end position="326"/>
    </location>
</feature>
<evidence type="ECO:0000313" key="11">
    <source>
        <dbReference type="EMBL" id="OCH20495.1"/>
    </source>
</evidence>
<dbReference type="PANTHER" id="PTHR43470:SF6">
    <property type="entry name" value="PHOSPHATE TRANSPORT SYSTEM PERMEASE PROTEIN PSTA"/>
    <property type="match status" value="1"/>
</dbReference>
<keyword evidence="5 9" id="KW-1003">Cell membrane</keyword>
<feature type="transmembrane region" description="Helical" evidence="9">
    <location>
        <begin position="393"/>
        <end position="415"/>
    </location>
</feature>
<evidence type="ECO:0000256" key="6">
    <source>
        <dbReference type="ARBA" id="ARBA00022692"/>
    </source>
</evidence>
<feature type="transmembrane region" description="Helical" evidence="9">
    <location>
        <begin position="474"/>
        <end position="496"/>
    </location>
</feature>
<dbReference type="AlphaFoldDB" id="A0A1B9NXP6"/>
<comment type="similarity">
    <text evidence="2 9">Belongs to the binding-protein-dependent transport system permease family. CysTW subfamily.</text>
</comment>
<keyword evidence="8 9" id="KW-0472">Membrane</keyword>
<dbReference type="PROSITE" id="PS50928">
    <property type="entry name" value="ABC_TM1"/>
    <property type="match status" value="1"/>
</dbReference>
<comment type="subcellular location">
    <subcellularLocation>
        <location evidence="9">Cell inner membrane</location>
        <topology evidence="9">Multi-pass membrane protein</topology>
    </subcellularLocation>
    <subcellularLocation>
        <location evidence="1">Cell membrane</location>
        <topology evidence="1">Multi-pass membrane protein</topology>
    </subcellularLocation>
</comment>
<feature type="transmembrane region" description="Helical" evidence="9">
    <location>
        <begin position="349"/>
        <end position="372"/>
    </location>
</feature>
<dbReference type="InterPro" id="IPR000515">
    <property type="entry name" value="MetI-like"/>
</dbReference>
<evidence type="ECO:0000256" key="9">
    <source>
        <dbReference type="RuleBase" id="RU363043"/>
    </source>
</evidence>
<dbReference type="CDD" id="cd06261">
    <property type="entry name" value="TM_PBP2"/>
    <property type="match status" value="1"/>
</dbReference>
<dbReference type="OrthoDB" id="9807065at2"/>
<dbReference type="SUPFAM" id="SSF161098">
    <property type="entry name" value="MetI-like"/>
    <property type="match status" value="1"/>
</dbReference>
<accession>A0A1B9NXP6</accession>
<evidence type="ECO:0000256" key="1">
    <source>
        <dbReference type="ARBA" id="ARBA00004651"/>
    </source>
</evidence>
<evidence type="ECO:0000256" key="2">
    <source>
        <dbReference type="ARBA" id="ARBA00007069"/>
    </source>
</evidence>
<feature type="transmembrane region" description="Helical" evidence="9">
    <location>
        <begin position="257"/>
        <end position="286"/>
    </location>
</feature>
<dbReference type="Proteomes" id="UP000093523">
    <property type="component" value="Unassembled WGS sequence"/>
</dbReference>
<comment type="caution">
    <text evidence="11">The sequence shown here is derived from an EMBL/GenBank/DDBJ whole genome shotgun (WGS) entry which is preliminary data.</text>
</comment>
<dbReference type="GO" id="GO:0035435">
    <property type="term" value="P:phosphate ion transmembrane transport"/>
    <property type="evidence" value="ECO:0007669"/>
    <property type="project" value="InterPro"/>
</dbReference>
<organism evidence="11 12">
    <name type="scientific">Aliivibrio logei</name>
    <name type="common">Vibrio logei</name>
    <dbReference type="NCBI Taxonomy" id="688"/>
    <lineage>
        <taxon>Bacteria</taxon>
        <taxon>Pseudomonadati</taxon>
        <taxon>Pseudomonadota</taxon>
        <taxon>Gammaproteobacteria</taxon>
        <taxon>Vibrionales</taxon>
        <taxon>Vibrionaceae</taxon>
        <taxon>Aliivibrio</taxon>
    </lineage>
</organism>
<keyword evidence="7 9" id="KW-1133">Transmembrane helix</keyword>
<dbReference type="PANTHER" id="PTHR43470">
    <property type="entry name" value="PHOSPHATE TRANSPORT SYSTEM PERMEASE PROTEIN PSTA-RELATED"/>
    <property type="match status" value="1"/>
</dbReference>
<keyword evidence="4" id="KW-0813">Transport</keyword>
<evidence type="ECO:0000256" key="3">
    <source>
        <dbReference type="ARBA" id="ARBA00016864"/>
    </source>
</evidence>
<name>A0A1B9NXP6_ALILO</name>
<evidence type="ECO:0000256" key="7">
    <source>
        <dbReference type="ARBA" id="ARBA00022989"/>
    </source>
</evidence>
<dbReference type="InterPro" id="IPR035906">
    <property type="entry name" value="MetI-like_sf"/>
</dbReference>
<evidence type="ECO:0000313" key="12">
    <source>
        <dbReference type="Proteomes" id="UP000093523"/>
    </source>
</evidence>
<dbReference type="GO" id="GO:0005886">
    <property type="term" value="C:plasma membrane"/>
    <property type="evidence" value="ECO:0007669"/>
    <property type="project" value="UniProtKB-SubCell"/>
</dbReference>
<evidence type="ECO:0000256" key="4">
    <source>
        <dbReference type="ARBA" id="ARBA00022448"/>
    </source>
</evidence>
<keyword evidence="6 9" id="KW-0812">Transmembrane</keyword>
<dbReference type="EMBL" id="MAJU01000012">
    <property type="protein sequence ID" value="OCH20495.1"/>
    <property type="molecule type" value="Genomic_DNA"/>
</dbReference>
<dbReference type="InterPro" id="IPR005672">
    <property type="entry name" value="Phosphate_PstA"/>
</dbReference>
<evidence type="ECO:0000256" key="5">
    <source>
        <dbReference type="ARBA" id="ARBA00022475"/>
    </source>
</evidence>
<feature type="transmembrane region" description="Helical" evidence="9">
    <location>
        <begin position="12"/>
        <end position="37"/>
    </location>
</feature>
<dbReference type="Pfam" id="PF00528">
    <property type="entry name" value="BPD_transp_1"/>
    <property type="match status" value="1"/>
</dbReference>